<dbReference type="InterPro" id="IPR016040">
    <property type="entry name" value="NAD(P)-bd_dom"/>
</dbReference>
<proteinExistence type="predicted"/>
<evidence type="ECO:0000313" key="4">
    <source>
        <dbReference type="Proteomes" id="UP000621856"/>
    </source>
</evidence>
<evidence type="ECO:0000313" key="2">
    <source>
        <dbReference type="EMBL" id="GGH99513.1"/>
    </source>
</evidence>
<evidence type="ECO:0000259" key="1">
    <source>
        <dbReference type="Pfam" id="PF13460"/>
    </source>
</evidence>
<evidence type="ECO:0000313" key="5">
    <source>
        <dbReference type="Proteomes" id="UP000818603"/>
    </source>
</evidence>
<dbReference type="Gene3D" id="3.40.50.720">
    <property type="entry name" value="NAD(P)-binding Rossmann-like Domain"/>
    <property type="match status" value="1"/>
</dbReference>
<gene>
    <name evidence="3" type="ORF">FF098_012770</name>
    <name evidence="2" type="ORF">GCM10011355_25650</name>
</gene>
<dbReference type="InterPro" id="IPR036291">
    <property type="entry name" value="NAD(P)-bd_dom_sf"/>
</dbReference>
<sequence length="211" mass="21885">MRILIAGATGNTGTRLSNQLAEAGHEAVAIVRDSSDLSGLPTGCEIRKADLTDLPSDIAVGVDAVVFAAGSGGDTSEEMTRKVDRDGAKTLVDLSQKAGVKRFVMLSSVGTDDPENGPDSMQHYLKAKRAADDHLVASGLNYAIVRPVSLTDDQGKGEIELSTDHVDGKEISRDDVAAVLAECATDEAPGKVIFEIAGGGVPVSEALAQIQ</sequence>
<dbReference type="Pfam" id="PF13460">
    <property type="entry name" value="NAD_binding_10"/>
    <property type="match status" value="1"/>
</dbReference>
<reference evidence="2" key="1">
    <citation type="journal article" date="2014" name="Int. J. Syst. Evol. Microbiol.">
        <title>Complete genome sequence of Corynebacterium casei LMG S-19264T (=DSM 44701T), isolated from a smear-ripened cheese.</title>
        <authorList>
            <consortium name="US DOE Joint Genome Institute (JGI-PGF)"/>
            <person name="Walter F."/>
            <person name="Albersmeier A."/>
            <person name="Kalinowski J."/>
            <person name="Ruckert C."/>
        </authorList>
    </citation>
    <scope>NUCLEOTIDE SEQUENCE</scope>
    <source>
        <strain evidence="2">CGMCC 1.14984</strain>
    </source>
</reference>
<reference evidence="3 5" key="2">
    <citation type="submission" date="2020-02" db="EMBL/GenBank/DDBJ databases">
        <title>Genome sequence of Parvularcula flava strain NH6-79.</title>
        <authorList>
            <person name="Abdul Karim M.H."/>
            <person name="Lam M.Q."/>
            <person name="Chen S.J."/>
            <person name="Yahya A."/>
            <person name="Shahir S."/>
            <person name="Shamsir M.S."/>
            <person name="Chong C.S."/>
        </authorList>
    </citation>
    <scope>NUCLEOTIDE SEQUENCE [LARGE SCALE GENOMIC DNA]</scope>
    <source>
        <strain evidence="3 5">NH6-79</strain>
    </source>
</reference>
<dbReference type="EMBL" id="VCJR02000002">
    <property type="protein sequence ID" value="NHK28786.1"/>
    <property type="molecule type" value="Genomic_DNA"/>
</dbReference>
<dbReference type="Proteomes" id="UP000621856">
    <property type="component" value="Unassembled WGS sequence"/>
</dbReference>
<dbReference type="PANTHER" id="PTHR15020">
    <property type="entry name" value="FLAVIN REDUCTASE-RELATED"/>
    <property type="match status" value="1"/>
</dbReference>
<accession>A0A8J3A3I4</accession>
<evidence type="ECO:0000313" key="3">
    <source>
        <dbReference type="EMBL" id="NHK28786.1"/>
    </source>
</evidence>
<comment type="caution">
    <text evidence="2">The sequence shown here is derived from an EMBL/GenBank/DDBJ whole genome shotgun (WGS) entry which is preliminary data.</text>
</comment>
<organism evidence="2 4">
    <name type="scientific">Aquisalinus luteolus</name>
    <dbReference type="NCBI Taxonomy" id="1566827"/>
    <lineage>
        <taxon>Bacteria</taxon>
        <taxon>Pseudomonadati</taxon>
        <taxon>Pseudomonadota</taxon>
        <taxon>Alphaproteobacteria</taxon>
        <taxon>Parvularculales</taxon>
        <taxon>Parvularculaceae</taxon>
        <taxon>Aquisalinus</taxon>
    </lineage>
</organism>
<dbReference type="CDD" id="cd05243">
    <property type="entry name" value="SDR_a5"/>
    <property type="match status" value="1"/>
</dbReference>
<reference evidence="2" key="3">
    <citation type="submission" date="2020-09" db="EMBL/GenBank/DDBJ databases">
        <authorList>
            <person name="Sun Q."/>
            <person name="Zhou Y."/>
        </authorList>
    </citation>
    <scope>NUCLEOTIDE SEQUENCE</scope>
    <source>
        <strain evidence="2">CGMCC 1.14984</strain>
    </source>
</reference>
<dbReference type="AlphaFoldDB" id="A0A8J3A3I4"/>
<dbReference type="SUPFAM" id="SSF51735">
    <property type="entry name" value="NAD(P)-binding Rossmann-fold domains"/>
    <property type="match status" value="1"/>
</dbReference>
<dbReference type="EMBL" id="BMGZ01000002">
    <property type="protein sequence ID" value="GGH99513.1"/>
    <property type="molecule type" value="Genomic_DNA"/>
</dbReference>
<dbReference type="Proteomes" id="UP000818603">
    <property type="component" value="Unassembled WGS sequence"/>
</dbReference>
<dbReference type="RefSeq" id="WP_155141406.1">
    <property type="nucleotide sequence ID" value="NZ_BMGZ01000002.1"/>
</dbReference>
<name>A0A8J3A3I4_9PROT</name>
<keyword evidence="5" id="KW-1185">Reference proteome</keyword>
<protein>
    <submittedName>
        <fullName evidence="2">NAD dependent epimerase/dehydratase</fullName>
    </submittedName>
    <submittedName>
        <fullName evidence="3">SDR family oxidoreductase</fullName>
    </submittedName>
</protein>
<feature type="domain" description="NAD(P)-binding" evidence="1">
    <location>
        <begin position="7"/>
        <end position="186"/>
    </location>
</feature>
<dbReference type="PANTHER" id="PTHR15020:SF50">
    <property type="entry name" value="UPF0659 PROTEIN YMR090W"/>
    <property type="match status" value="1"/>
</dbReference>